<gene>
    <name evidence="1" type="ORF">SLAV_19750</name>
</gene>
<name>A0A2K8PGB3_STRLA</name>
<accession>A0A2K8PGB3</accession>
<proteinExistence type="predicted"/>
<dbReference type="KEGG" id="slx:SLAV_19750"/>
<keyword evidence="2" id="KW-1185">Reference proteome</keyword>
<dbReference type="OrthoDB" id="4337136at2"/>
<sequence>METHPTTEPDPAPDEAEAAPRRRLPAPLAALGRAAGITALAIAIGYATHRWASTGMPLSPLPGSPWPYLTAWAVLTFPACLLLQWATAGVDYDGRWQLVVLPVYAGIRLSLAHHPDPALIYAYGAAALAAGTAGTALWRRRLRRVGS</sequence>
<protein>
    <submittedName>
        <fullName evidence="1">Uncharacterized protein</fullName>
    </submittedName>
</protein>
<organism evidence="1 2">
    <name type="scientific">Streptomyces lavendulae subsp. lavendulae</name>
    <dbReference type="NCBI Taxonomy" id="58340"/>
    <lineage>
        <taxon>Bacteria</taxon>
        <taxon>Bacillati</taxon>
        <taxon>Actinomycetota</taxon>
        <taxon>Actinomycetes</taxon>
        <taxon>Kitasatosporales</taxon>
        <taxon>Streptomycetaceae</taxon>
        <taxon>Streptomyces</taxon>
    </lineage>
</organism>
<dbReference type="EMBL" id="CP024985">
    <property type="protein sequence ID" value="ATZ25774.1"/>
    <property type="molecule type" value="Genomic_DNA"/>
</dbReference>
<dbReference type="AlphaFoldDB" id="A0A2K8PGB3"/>
<evidence type="ECO:0000313" key="1">
    <source>
        <dbReference type="EMBL" id="ATZ25774.1"/>
    </source>
</evidence>
<dbReference type="Proteomes" id="UP000231791">
    <property type="component" value="Chromosome"/>
</dbReference>
<evidence type="ECO:0000313" key="2">
    <source>
        <dbReference type="Proteomes" id="UP000231791"/>
    </source>
</evidence>
<dbReference type="RefSeq" id="WP_030224985.1">
    <property type="nucleotide sequence ID" value="NZ_CP024985.1"/>
</dbReference>
<dbReference type="GeneID" id="49384986"/>
<reference evidence="1 2" key="1">
    <citation type="submission" date="2017-11" db="EMBL/GenBank/DDBJ databases">
        <title>Complete genome sequence of Streptomyces lavendulae subsp. lavendulae CCM 3239 (formerly 'Streptomyces aureofaciens CCM 3239'), the producer of the angucycline-type antibiotic auricin.</title>
        <authorList>
            <person name="Busche T."/>
            <person name="Novakova R."/>
            <person name="Al'Dilaimi A."/>
            <person name="Homerova D."/>
            <person name="Feckova L."/>
            <person name="Rezuchova B."/>
            <person name="Mingyar E."/>
            <person name="Csolleiova D."/>
            <person name="Bekeova C."/>
            <person name="Winkler A."/>
            <person name="Sevcikova B."/>
            <person name="Kalinowski J."/>
            <person name="Kormanec J."/>
            <person name="Ruckert C."/>
        </authorList>
    </citation>
    <scope>NUCLEOTIDE SEQUENCE [LARGE SCALE GENOMIC DNA]</scope>
    <source>
        <strain evidence="1 2">CCM 3239</strain>
    </source>
</reference>